<dbReference type="PhylomeDB" id="B4IAN1"/>
<organism evidence="2">
    <name type="scientific">Drosophila sechellia</name>
    <name type="common">Fruit fly</name>
    <dbReference type="NCBI Taxonomy" id="7238"/>
    <lineage>
        <taxon>Eukaryota</taxon>
        <taxon>Metazoa</taxon>
        <taxon>Ecdysozoa</taxon>
        <taxon>Arthropoda</taxon>
        <taxon>Hexapoda</taxon>
        <taxon>Insecta</taxon>
        <taxon>Pterygota</taxon>
        <taxon>Neoptera</taxon>
        <taxon>Endopterygota</taxon>
        <taxon>Diptera</taxon>
        <taxon>Brachycera</taxon>
        <taxon>Muscomorpha</taxon>
        <taxon>Ephydroidea</taxon>
        <taxon>Drosophilidae</taxon>
        <taxon>Drosophila</taxon>
        <taxon>Sophophora</taxon>
    </lineage>
</organism>
<gene>
    <name evidence="1" type="primary">Dsec\GM22357</name>
    <name evidence="1" type="ORF">Dsec_GM22357</name>
</gene>
<evidence type="ECO:0000313" key="2">
    <source>
        <dbReference type="Proteomes" id="UP000001292"/>
    </source>
</evidence>
<dbReference type="HOGENOM" id="CLU_2471456_0_0_1"/>
<dbReference type="GO" id="GO:0005525">
    <property type="term" value="F:GTP binding"/>
    <property type="evidence" value="ECO:0007669"/>
    <property type="project" value="InterPro"/>
</dbReference>
<dbReference type="InterPro" id="IPR001806">
    <property type="entry name" value="Small_GTPase"/>
</dbReference>
<name>B4IAN1_DROSE</name>
<dbReference type="Pfam" id="PF00071">
    <property type="entry name" value="Ras"/>
    <property type="match status" value="1"/>
</dbReference>
<accession>B4IAN1</accession>
<proteinExistence type="predicted"/>
<dbReference type="EMBL" id="CH480826">
    <property type="protein sequence ID" value="EDW44344.1"/>
    <property type="molecule type" value="Genomic_DNA"/>
</dbReference>
<evidence type="ECO:0000313" key="1">
    <source>
        <dbReference type="EMBL" id="EDW44344.1"/>
    </source>
</evidence>
<dbReference type="Proteomes" id="UP000001292">
    <property type="component" value="Unassembled WGS sequence"/>
</dbReference>
<dbReference type="InterPro" id="IPR027417">
    <property type="entry name" value="P-loop_NTPase"/>
</dbReference>
<dbReference type="Gene3D" id="3.40.50.300">
    <property type="entry name" value="P-loop containing nucleotide triphosphate hydrolases"/>
    <property type="match status" value="1"/>
</dbReference>
<protein>
    <submittedName>
        <fullName evidence="1">GM22357</fullName>
    </submittedName>
</protein>
<dbReference type="SUPFAM" id="SSF52540">
    <property type="entry name" value="P-loop containing nucleoside triphosphate hydrolases"/>
    <property type="match status" value="1"/>
</dbReference>
<dbReference type="AlphaFoldDB" id="B4IAN1"/>
<reference evidence="1 2" key="1">
    <citation type="journal article" date="2007" name="Nature">
        <title>Evolution of genes and genomes on the Drosophila phylogeny.</title>
        <authorList>
            <consortium name="Drosophila 12 Genomes Consortium"/>
            <person name="Clark A.G."/>
            <person name="Eisen M.B."/>
            <person name="Smith D.R."/>
            <person name="Bergman C.M."/>
            <person name="Oliver B."/>
            <person name="Markow T.A."/>
            <person name="Kaufman T.C."/>
            <person name="Kellis M."/>
            <person name="Gelbart W."/>
            <person name="Iyer V.N."/>
            <person name="Pollard D.A."/>
            <person name="Sackton T.B."/>
            <person name="Larracuente A.M."/>
            <person name="Singh N.D."/>
            <person name="Abad J.P."/>
            <person name="Abt D.N."/>
            <person name="Adryan B."/>
            <person name="Aguade M."/>
            <person name="Akashi H."/>
            <person name="Anderson W.W."/>
            <person name="Aquadro C.F."/>
            <person name="Ardell D.H."/>
            <person name="Arguello R."/>
            <person name="Artieri C.G."/>
            <person name="Barbash D.A."/>
            <person name="Barker D."/>
            <person name="Barsanti P."/>
            <person name="Batterham P."/>
            <person name="Batzoglou S."/>
            <person name="Begun D."/>
            <person name="Bhutkar A."/>
            <person name="Blanco E."/>
            <person name="Bosak S.A."/>
            <person name="Bradley R.K."/>
            <person name="Brand A.D."/>
            <person name="Brent M.R."/>
            <person name="Brooks A.N."/>
            <person name="Brown R.H."/>
            <person name="Butlin R.K."/>
            <person name="Caggese C."/>
            <person name="Calvi B.R."/>
            <person name="Bernardo de Carvalho A."/>
            <person name="Caspi A."/>
            <person name="Castrezana S."/>
            <person name="Celniker S.E."/>
            <person name="Chang J.L."/>
            <person name="Chapple C."/>
            <person name="Chatterji S."/>
            <person name="Chinwalla A."/>
            <person name="Civetta A."/>
            <person name="Clifton S.W."/>
            <person name="Comeron J.M."/>
            <person name="Costello J.C."/>
            <person name="Coyne J.A."/>
            <person name="Daub J."/>
            <person name="David R.G."/>
            <person name="Delcher A.L."/>
            <person name="Delehaunty K."/>
            <person name="Do C.B."/>
            <person name="Ebling H."/>
            <person name="Edwards K."/>
            <person name="Eickbush T."/>
            <person name="Evans J.D."/>
            <person name="Filipski A."/>
            <person name="Findeiss S."/>
            <person name="Freyhult E."/>
            <person name="Fulton L."/>
            <person name="Fulton R."/>
            <person name="Garcia A.C."/>
            <person name="Gardiner A."/>
            <person name="Garfield D.A."/>
            <person name="Garvin B.E."/>
            <person name="Gibson G."/>
            <person name="Gilbert D."/>
            <person name="Gnerre S."/>
            <person name="Godfrey J."/>
            <person name="Good R."/>
            <person name="Gotea V."/>
            <person name="Gravely B."/>
            <person name="Greenberg A.J."/>
            <person name="Griffiths-Jones S."/>
            <person name="Gross S."/>
            <person name="Guigo R."/>
            <person name="Gustafson E.A."/>
            <person name="Haerty W."/>
            <person name="Hahn M.W."/>
            <person name="Halligan D.L."/>
            <person name="Halpern A.L."/>
            <person name="Halter G.M."/>
            <person name="Han M.V."/>
            <person name="Heger A."/>
            <person name="Hillier L."/>
            <person name="Hinrichs A.S."/>
            <person name="Holmes I."/>
            <person name="Hoskins R.A."/>
            <person name="Hubisz M.J."/>
            <person name="Hultmark D."/>
            <person name="Huntley M.A."/>
            <person name="Jaffe D.B."/>
            <person name="Jagadeeshan S."/>
            <person name="Jeck W.R."/>
            <person name="Johnson J."/>
            <person name="Jones C.D."/>
            <person name="Jordan W.C."/>
            <person name="Karpen G.H."/>
            <person name="Kataoka E."/>
            <person name="Keightley P.D."/>
            <person name="Kheradpour P."/>
            <person name="Kirkness E.F."/>
            <person name="Koerich L.B."/>
            <person name="Kristiansen K."/>
            <person name="Kudrna D."/>
            <person name="Kulathinal R.J."/>
            <person name="Kumar S."/>
            <person name="Kwok R."/>
            <person name="Lander E."/>
            <person name="Langley C.H."/>
            <person name="Lapoint R."/>
            <person name="Lazzaro B.P."/>
            <person name="Lee S.J."/>
            <person name="Levesque L."/>
            <person name="Li R."/>
            <person name="Lin C.F."/>
            <person name="Lin M.F."/>
            <person name="Lindblad-Toh K."/>
            <person name="Llopart A."/>
            <person name="Long M."/>
            <person name="Low L."/>
            <person name="Lozovsky E."/>
            <person name="Lu J."/>
            <person name="Luo M."/>
            <person name="Machado C.A."/>
            <person name="Makalowski W."/>
            <person name="Marzo M."/>
            <person name="Matsuda M."/>
            <person name="Matzkin L."/>
            <person name="McAllister B."/>
            <person name="McBride C.S."/>
            <person name="McKernan B."/>
            <person name="McKernan K."/>
            <person name="Mendez-Lago M."/>
            <person name="Minx P."/>
            <person name="Mollenhauer M.U."/>
            <person name="Montooth K."/>
            <person name="Mount S.M."/>
            <person name="Mu X."/>
            <person name="Myers E."/>
            <person name="Negre B."/>
            <person name="Newfeld S."/>
            <person name="Nielsen R."/>
            <person name="Noor M.A."/>
            <person name="O'Grady P."/>
            <person name="Pachter L."/>
            <person name="Papaceit M."/>
            <person name="Parisi M.J."/>
            <person name="Parisi M."/>
            <person name="Parts L."/>
            <person name="Pedersen J.S."/>
            <person name="Pesole G."/>
            <person name="Phillippy A.M."/>
            <person name="Ponting C.P."/>
            <person name="Pop M."/>
            <person name="Porcelli D."/>
            <person name="Powell J.R."/>
            <person name="Prohaska S."/>
            <person name="Pruitt K."/>
            <person name="Puig M."/>
            <person name="Quesneville H."/>
            <person name="Ram K.R."/>
            <person name="Rand D."/>
            <person name="Rasmussen M.D."/>
            <person name="Reed L.K."/>
            <person name="Reenan R."/>
            <person name="Reily A."/>
            <person name="Remington K.A."/>
            <person name="Rieger T.T."/>
            <person name="Ritchie M.G."/>
            <person name="Robin C."/>
            <person name="Rogers Y.H."/>
            <person name="Rohde C."/>
            <person name="Rozas J."/>
            <person name="Rubenfield M.J."/>
            <person name="Ruiz A."/>
            <person name="Russo S."/>
            <person name="Salzberg S.L."/>
            <person name="Sanchez-Gracia A."/>
            <person name="Saranga D.J."/>
            <person name="Sato H."/>
            <person name="Schaeffer S.W."/>
            <person name="Schatz M.C."/>
            <person name="Schlenke T."/>
            <person name="Schwartz R."/>
            <person name="Segarra C."/>
            <person name="Singh R.S."/>
            <person name="Sirot L."/>
            <person name="Sirota M."/>
            <person name="Sisneros N.B."/>
            <person name="Smith C.D."/>
            <person name="Smith T.F."/>
            <person name="Spieth J."/>
            <person name="Stage D.E."/>
            <person name="Stark A."/>
            <person name="Stephan W."/>
            <person name="Strausberg R.L."/>
            <person name="Strempel S."/>
            <person name="Sturgill D."/>
            <person name="Sutton G."/>
            <person name="Sutton G.G."/>
            <person name="Tao W."/>
            <person name="Teichmann S."/>
            <person name="Tobari Y.N."/>
            <person name="Tomimura Y."/>
            <person name="Tsolas J.M."/>
            <person name="Valente V.L."/>
            <person name="Venter E."/>
            <person name="Venter J.C."/>
            <person name="Vicario S."/>
            <person name="Vieira F.G."/>
            <person name="Vilella A.J."/>
            <person name="Villasante A."/>
            <person name="Walenz B."/>
            <person name="Wang J."/>
            <person name="Wasserman M."/>
            <person name="Watts T."/>
            <person name="Wilson D."/>
            <person name="Wilson R.K."/>
            <person name="Wing R.A."/>
            <person name="Wolfner M.F."/>
            <person name="Wong A."/>
            <person name="Wong G.K."/>
            <person name="Wu C.I."/>
            <person name="Wu G."/>
            <person name="Yamamoto D."/>
            <person name="Yang H.P."/>
            <person name="Yang S.P."/>
            <person name="Yorke J.A."/>
            <person name="Yoshida K."/>
            <person name="Zdobnov E."/>
            <person name="Zhang P."/>
            <person name="Zhang Y."/>
            <person name="Zimin A.V."/>
            <person name="Baldwin J."/>
            <person name="Abdouelleil A."/>
            <person name="Abdulkadir J."/>
            <person name="Abebe A."/>
            <person name="Abera B."/>
            <person name="Abreu J."/>
            <person name="Acer S.C."/>
            <person name="Aftuck L."/>
            <person name="Alexander A."/>
            <person name="An P."/>
            <person name="Anderson E."/>
            <person name="Anderson S."/>
            <person name="Arachi H."/>
            <person name="Azer M."/>
            <person name="Bachantsang P."/>
            <person name="Barry A."/>
            <person name="Bayul T."/>
            <person name="Berlin A."/>
            <person name="Bessette D."/>
            <person name="Bloom T."/>
            <person name="Blye J."/>
            <person name="Boguslavskiy L."/>
            <person name="Bonnet C."/>
            <person name="Boukhgalter B."/>
            <person name="Bourzgui I."/>
            <person name="Brown A."/>
            <person name="Cahill P."/>
            <person name="Channer S."/>
            <person name="Cheshatsang Y."/>
            <person name="Chuda L."/>
            <person name="Citroen M."/>
            <person name="Collymore A."/>
            <person name="Cooke P."/>
            <person name="Costello M."/>
            <person name="D'Aco K."/>
            <person name="Daza R."/>
            <person name="De Haan G."/>
            <person name="DeGray S."/>
            <person name="DeMaso C."/>
            <person name="Dhargay N."/>
            <person name="Dooley K."/>
            <person name="Dooley E."/>
            <person name="Doricent M."/>
            <person name="Dorje P."/>
            <person name="Dorjee K."/>
            <person name="Dupes A."/>
            <person name="Elong R."/>
            <person name="Falk J."/>
            <person name="Farina A."/>
            <person name="Faro S."/>
            <person name="Ferguson D."/>
            <person name="Fisher S."/>
            <person name="Foley C.D."/>
            <person name="Franke A."/>
            <person name="Friedrich D."/>
            <person name="Gadbois L."/>
            <person name="Gearin G."/>
            <person name="Gearin C.R."/>
            <person name="Giannoukos G."/>
            <person name="Goode T."/>
            <person name="Graham J."/>
            <person name="Grandbois E."/>
            <person name="Grewal S."/>
            <person name="Gyaltsen K."/>
            <person name="Hafez N."/>
            <person name="Hagos B."/>
            <person name="Hall J."/>
            <person name="Henson C."/>
            <person name="Hollinger A."/>
            <person name="Honan T."/>
            <person name="Huard M.D."/>
            <person name="Hughes L."/>
            <person name="Hurhula B."/>
            <person name="Husby M.E."/>
            <person name="Kamat A."/>
            <person name="Kanga B."/>
            <person name="Kashin S."/>
            <person name="Khazanovich D."/>
            <person name="Kisner P."/>
            <person name="Lance K."/>
            <person name="Lara M."/>
            <person name="Lee W."/>
            <person name="Lennon N."/>
            <person name="Letendre F."/>
            <person name="LeVine R."/>
            <person name="Lipovsky A."/>
            <person name="Liu X."/>
            <person name="Liu J."/>
            <person name="Liu S."/>
            <person name="Lokyitsang T."/>
            <person name="Lokyitsang Y."/>
            <person name="Lubonja R."/>
            <person name="Lui A."/>
            <person name="MacDonald P."/>
            <person name="Magnisalis V."/>
            <person name="Maru K."/>
            <person name="Matthews C."/>
            <person name="McCusker W."/>
            <person name="McDonough S."/>
            <person name="Mehta T."/>
            <person name="Meldrim J."/>
            <person name="Meneus L."/>
            <person name="Mihai O."/>
            <person name="Mihalev A."/>
            <person name="Mihova T."/>
            <person name="Mittelman R."/>
            <person name="Mlenga V."/>
            <person name="Montmayeur A."/>
            <person name="Mulrain L."/>
            <person name="Navidi A."/>
            <person name="Naylor J."/>
            <person name="Negash T."/>
            <person name="Nguyen T."/>
            <person name="Nguyen N."/>
            <person name="Nicol R."/>
            <person name="Norbu C."/>
            <person name="Norbu N."/>
            <person name="Novod N."/>
            <person name="O'Neill B."/>
            <person name="Osman S."/>
            <person name="Markiewicz E."/>
            <person name="Oyono O.L."/>
            <person name="Patti C."/>
            <person name="Phunkhang P."/>
            <person name="Pierre F."/>
            <person name="Priest M."/>
            <person name="Raghuraman S."/>
            <person name="Rege F."/>
            <person name="Reyes R."/>
            <person name="Rise C."/>
            <person name="Rogov P."/>
            <person name="Ross K."/>
            <person name="Ryan E."/>
            <person name="Settipalli S."/>
            <person name="Shea T."/>
            <person name="Sherpa N."/>
            <person name="Shi L."/>
            <person name="Shih D."/>
            <person name="Sparrow T."/>
            <person name="Spaulding J."/>
            <person name="Stalker J."/>
            <person name="Stange-Thomann N."/>
            <person name="Stavropoulos S."/>
            <person name="Stone C."/>
            <person name="Strader C."/>
            <person name="Tesfaye S."/>
            <person name="Thomson T."/>
            <person name="Thoulutsang Y."/>
            <person name="Thoulutsang D."/>
            <person name="Topham K."/>
            <person name="Topping I."/>
            <person name="Tsamla T."/>
            <person name="Vassiliev H."/>
            <person name="Vo A."/>
            <person name="Wangchuk T."/>
            <person name="Wangdi T."/>
            <person name="Weiand M."/>
            <person name="Wilkinson J."/>
            <person name="Wilson A."/>
            <person name="Yadav S."/>
            <person name="Young G."/>
            <person name="Yu Q."/>
            <person name="Zembek L."/>
            <person name="Zhong D."/>
            <person name="Zimmer A."/>
            <person name="Zwirko Z."/>
            <person name="Jaffe D.B."/>
            <person name="Alvarez P."/>
            <person name="Brockman W."/>
            <person name="Butler J."/>
            <person name="Chin C."/>
            <person name="Gnerre S."/>
            <person name="Grabherr M."/>
            <person name="Kleber M."/>
            <person name="Mauceli E."/>
            <person name="MacCallum I."/>
        </authorList>
    </citation>
    <scope>NUCLEOTIDE SEQUENCE [LARGE SCALE GENOMIC DNA]</scope>
    <source>
        <strain evidence="2">Rob3c / Tucson 14021-0248.25</strain>
    </source>
</reference>
<sequence length="88" mass="9855">MRYGTDDYDDDYNDGWRSYRYDESGYAPSPVHRPSAALSMIRSTTKTILLGDSGVGKTSFLVKYNTGEFRLGSFSATVGIALTEFPYF</sequence>
<dbReference type="GO" id="GO:0003924">
    <property type="term" value="F:GTPase activity"/>
    <property type="evidence" value="ECO:0007669"/>
    <property type="project" value="InterPro"/>
</dbReference>
<keyword evidence="2" id="KW-1185">Reference proteome</keyword>
<dbReference type="STRING" id="7238.B4IAN1"/>